<dbReference type="Gene3D" id="3.90.180.10">
    <property type="entry name" value="Medium-chain alcohol dehydrogenases, catalytic domain"/>
    <property type="match status" value="2"/>
</dbReference>
<dbReference type="EC" id="1.1.1.1" evidence="4"/>
<dbReference type="Gene3D" id="3.40.50.720">
    <property type="entry name" value="NAD(P)-binding Rossmann-like Domain"/>
    <property type="match status" value="1"/>
</dbReference>
<dbReference type="SUPFAM" id="SSF50129">
    <property type="entry name" value="GroES-like"/>
    <property type="match status" value="1"/>
</dbReference>
<dbReference type="Pfam" id="PF08240">
    <property type="entry name" value="ADH_N"/>
    <property type="match status" value="1"/>
</dbReference>
<dbReference type="InterPro" id="IPR013149">
    <property type="entry name" value="ADH-like_C"/>
</dbReference>
<dbReference type="InterPro" id="IPR050129">
    <property type="entry name" value="Zn_alcohol_dh"/>
</dbReference>
<dbReference type="InterPro" id="IPR011032">
    <property type="entry name" value="GroES-like_sf"/>
</dbReference>
<dbReference type="PANTHER" id="PTHR43401:SF2">
    <property type="entry name" value="L-THREONINE 3-DEHYDROGENASE"/>
    <property type="match status" value="1"/>
</dbReference>
<dbReference type="SUPFAM" id="SSF51735">
    <property type="entry name" value="NAD(P)-binding Rossmann-fold domains"/>
    <property type="match status" value="1"/>
</dbReference>
<dbReference type="InterPro" id="IPR013154">
    <property type="entry name" value="ADH-like_N"/>
</dbReference>
<proteinExistence type="predicted"/>
<evidence type="ECO:0000256" key="1">
    <source>
        <dbReference type="ARBA" id="ARBA00023002"/>
    </source>
</evidence>
<evidence type="ECO:0000259" key="3">
    <source>
        <dbReference type="Pfam" id="PF08240"/>
    </source>
</evidence>
<reference evidence="4" key="1">
    <citation type="submission" date="2015-10" db="EMBL/GenBank/DDBJ databases">
        <authorList>
            <person name="Gilbert D.G."/>
        </authorList>
    </citation>
    <scope>NUCLEOTIDE SEQUENCE</scope>
</reference>
<evidence type="ECO:0000313" key="4">
    <source>
        <dbReference type="EMBL" id="CUV01897.1"/>
    </source>
</evidence>
<dbReference type="AlphaFoldDB" id="A0A161K7Q8"/>
<sequence>MKAIQVTGPRQLVLSEIPIPEPSDGEVLVKLTALSICGTDMMAYRHPQPEESYPLGTGTPCHECAGTIIKSKLPDWPEGRRVIYLPALNLNGGAEYVVAQPETLVALPDDGDMGDWLMCQPWGTVLYALEQIEPVAGKNVAVLGQGCIGLLFTMSLKQLGARKVIAIDPNEHRLAMSRKLGANLAINTSRVAPIKVVQEVFGNQGADIVVEASGDSRALDQCVAMARMYGTLVLFGIPEEKEVTFDYLAAISKQLRIIGTVSATCEAPARPIQEAVDRRAKGEVDLSWLITHRFGFNEAPTGYELYASRDDGLIKVILET</sequence>
<feature type="domain" description="Alcohol dehydrogenase-like N-terminal" evidence="3">
    <location>
        <begin position="24"/>
        <end position="108"/>
    </location>
</feature>
<keyword evidence="1 4" id="KW-0560">Oxidoreductase</keyword>
<name>A0A161K7Q8_9ZZZZ</name>
<gene>
    <name evidence="4" type="ORF">MGWOODY_Clf740</name>
</gene>
<evidence type="ECO:0000259" key="2">
    <source>
        <dbReference type="Pfam" id="PF00107"/>
    </source>
</evidence>
<dbReference type="EMBL" id="FAXA01000149">
    <property type="protein sequence ID" value="CUV01897.1"/>
    <property type="molecule type" value="Genomic_DNA"/>
</dbReference>
<feature type="domain" description="Alcohol dehydrogenase-like C-terminal" evidence="2">
    <location>
        <begin position="148"/>
        <end position="264"/>
    </location>
</feature>
<dbReference type="PANTHER" id="PTHR43401">
    <property type="entry name" value="L-THREONINE 3-DEHYDROGENASE"/>
    <property type="match status" value="1"/>
</dbReference>
<accession>A0A161K7Q8</accession>
<dbReference type="InterPro" id="IPR036291">
    <property type="entry name" value="NAD(P)-bd_dom_sf"/>
</dbReference>
<organism evidence="4">
    <name type="scientific">hydrothermal vent metagenome</name>
    <dbReference type="NCBI Taxonomy" id="652676"/>
    <lineage>
        <taxon>unclassified sequences</taxon>
        <taxon>metagenomes</taxon>
        <taxon>ecological metagenomes</taxon>
    </lineage>
</organism>
<dbReference type="Pfam" id="PF00107">
    <property type="entry name" value="ADH_zinc_N"/>
    <property type="match status" value="1"/>
</dbReference>
<protein>
    <submittedName>
        <fullName evidence="4">Alcohol dehydrogenase</fullName>
        <ecNumber evidence="4">1.1.1.1</ecNumber>
    </submittedName>
</protein>
<dbReference type="GO" id="GO:0004022">
    <property type="term" value="F:alcohol dehydrogenase (NAD+) activity"/>
    <property type="evidence" value="ECO:0007669"/>
    <property type="project" value="UniProtKB-EC"/>
</dbReference>